<dbReference type="Gramene" id="TVU34033">
    <property type="protein sequence ID" value="TVU34033"/>
    <property type="gene ID" value="EJB05_15855"/>
</dbReference>
<organism evidence="2 3">
    <name type="scientific">Eragrostis curvula</name>
    <name type="common">weeping love grass</name>
    <dbReference type="NCBI Taxonomy" id="38414"/>
    <lineage>
        <taxon>Eukaryota</taxon>
        <taxon>Viridiplantae</taxon>
        <taxon>Streptophyta</taxon>
        <taxon>Embryophyta</taxon>
        <taxon>Tracheophyta</taxon>
        <taxon>Spermatophyta</taxon>
        <taxon>Magnoliopsida</taxon>
        <taxon>Liliopsida</taxon>
        <taxon>Poales</taxon>
        <taxon>Poaceae</taxon>
        <taxon>PACMAD clade</taxon>
        <taxon>Chloridoideae</taxon>
        <taxon>Eragrostideae</taxon>
        <taxon>Eragrostidinae</taxon>
        <taxon>Eragrostis</taxon>
    </lineage>
</organism>
<reference evidence="2 3" key="1">
    <citation type="journal article" date="2019" name="Sci. Rep.">
        <title>A high-quality genome of Eragrostis curvula grass provides insights into Poaceae evolution and supports new strategies to enhance forage quality.</title>
        <authorList>
            <person name="Carballo J."/>
            <person name="Santos B.A.C.M."/>
            <person name="Zappacosta D."/>
            <person name="Garbus I."/>
            <person name="Selva J.P."/>
            <person name="Gallo C.A."/>
            <person name="Diaz A."/>
            <person name="Albertini E."/>
            <person name="Caccamo M."/>
            <person name="Echenique V."/>
        </authorList>
    </citation>
    <scope>NUCLEOTIDE SEQUENCE [LARGE SCALE GENOMIC DNA]</scope>
    <source>
        <strain evidence="3">cv. Victoria</strain>
        <tissue evidence="2">Leaf</tissue>
    </source>
</reference>
<feature type="transmembrane region" description="Helical" evidence="1">
    <location>
        <begin position="20"/>
        <end position="41"/>
    </location>
</feature>
<evidence type="ECO:0000313" key="2">
    <source>
        <dbReference type="EMBL" id="TVU34033.1"/>
    </source>
</evidence>
<evidence type="ECO:0000256" key="1">
    <source>
        <dbReference type="SAM" id="Phobius"/>
    </source>
</evidence>
<keyword evidence="1" id="KW-1133">Transmembrane helix</keyword>
<evidence type="ECO:0000313" key="3">
    <source>
        <dbReference type="Proteomes" id="UP000324897"/>
    </source>
</evidence>
<dbReference type="EMBL" id="RWGY01000009">
    <property type="protein sequence ID" value="TVU34033.1"/>
    <property type="molecule type" value="Genomic_DNA"/>
</dbReference>
<dbReference type="AlphaFoldDB" id="A0A5J9VDB4"/>
<accession>A0A5J9VDB4</accession>
<gene>
    <name evidence="2" type="ORF">EJB05_15855</name>
</gene>
<keyword evidence="1" id="KW-0812">Transmembrane</keyword>
<keyword evidence="1" id="KW-0472">Membrane</keyword>
<sequence length="61" mass="6543">MANRAAVTSPIDSSSTLPPSAVLCILTVELLFLGMSFHFLLNTGPKNVKVRLPRCFPVSLA</sequence>
<protein>
    <submittedName>
        <fullName evidence="2">Uncharacterized protein</fullName>
    </submittedName>
</protein>
<proteinExistence type="predicted"/>
<keyword evidence="3" id="KW-1185">Reference proteome</keyword>
<comment type="caution">
    <text evidence="2">The sequence shown here is derived from an EMBL/GenBank/DDBJ whole genome shotgun (WGS) entry which is preliminary data.</text>
</comment>
<name>A0A5J9VDB4_9POAL</name>
<dbReference type="Proteomes" id="UP000324897">
    <property type="component" value="Unassembled WGS sequence"/>
</dbReference>